<accession>A0A1F2PF80</accession>
<protein>
    <submittedName>
        <fullName evidence="1">Uncharacterized protein</fullName>
    </submittedName>
</protein>
<dbReference type="AlphaFoldDB" id="A0A1F2PF80"/>
<dbReference type="RefSeq" id="WP_070371914.1">
    <property type="nucleotide sequence ID" value="NZ_LKEU01000035.1"/>
</dbReference>
<evidence type="ECO:0000313" key="4">
    <source>
        <dbReference type="Proteomes" id="UP000322619"/>
    </source>
</evidence>
<dbReference type="EMBL" id="VSLA01000013">
    <property type="protein sequence ID" value="TYC85939.1"/>
    <property type="molecule type" value="Genomic_DNA"/>
</dbReference>
<reference evidence="1 3" key="1">
    <citation type="submission" date="2015-09" db="EMBL/GenBank/DDBJ databases">
        <title>Genome sequence of Acetobacterium wieringae DSM 1911.</title>
        <authorList>
            <person name="Poehlein A."/>
            <person name="Bengelsdorf F.R."/>
            <person name="Schiel-Bengelsdorf B."/>
            <person name="Duerre P."/>
            <person name="Daniel R."/>
        </authorList>
    </citation>
    <scope>NUCLEOTIDE SEQUENCE [LARGE SCALE GENOMIC DNA]</scope>
    <source>
        <strain evidence="1 3">DSM 1911</strain>
    </source>
</reference>
<dbReference type="STRING" id="52694.ACWI_26520"/>
<evidence type="ECO:0000313" key="3">
    <source>
        <dbReference type="Proteomes" id="UP000176244"/>
    </source>
</evidence>
<dbReference type="Proteomes" id="UP000176244">
    <property type="component" value="Unassembled WGS sequence"/>
</dbReference>
<dbReference type="EMBL" id="LKEU01000035">
    <property type="protein sequence ID" value="OFV70010.1"/>
    <property type="molecule type" value="Genomic_DNA"/>
</dbReference>
<gene>
    <name evidence="1" type="ORF">ACWI_26520</name>
    <name evidence="2" type="ORF">FXB42_08725</name>
</gene>
<dbReference type="Proteomes" id="UP000322619">
    <property type="component" value="Unassembled WGS sequence"/>
</dbReference>
<comment type="caution">
    <text evidence="1">The sequence shown here is derived from an EMBL/GenBank/DDBJ whole genome shotgun (WGS) entry which is preliminary data.</text>
</comment>
<dbReference type="OrthoDB" id="2063031at2"/>
<reference evidence="2 4" key="2">
    <citation type="submission" date="2019-08" db="EMBL/GenBank/DDBJ databases">
        <title>Isolation and enrichment of carboxydotrophic bacteria from anaerobic sludge for the production of bio-based chemicals from syngas.</title>
        <authorList>
            <person name="Antares A.L."/>
            <person name="Moreira J."/>
            <person name="Diender M."/>
            <person name="Parshina S.N."/>
            <person name="Stams A.J.M."/>
            <person name="Alves M."/>
            <person name="Alves J.I."/>
            <person name="Sousa D.Z."/>
        </authorList>
    </citation>
    <scope>NUCLEOTIDE SEQUENCE [LARGE SCALE GENOMIC DNA]</scope>
    <source>
        <strain evidence="2 4">JM</strain>
    </source>
</reference>
<proteinExistence type="predicted"/>
<evidence type="ECO:0000313" key="2">
    <source>
        <dbReference type="EMBL" id="TYC85939.1"/>
    </source>
</evidence>
<sequence>MEQLITIETVPIKIEYVEKEPLALSSVHSQNRQSDNQIEAQPVQTQPIRINLQDSFVPSSTYNWDNSTYTATAKIGDDGNLKLNIQMEDGDSRAIRFTQANRSINSMAKKMESELDSEYANMELSIPMASLPSAMPTVDNFKTEFMPPDLELVVTQRADVVIKYVGGPIYVPPSADPNYKPPLVFEKQLNGSVAPLLDEKV</sequence>
<name>A0A1F2PF80_9FIRM</name>
<evidence type="ECO:0000313" key="1">
    <source>
        <dbReference type="EMBL" id="OFV70010.1"/>
    </source>
</evidence>
<organism evidence="1 3">
    <name type="scientific">Acetobacterium wieringae</name>
    <dbReference type="NCBI Taxonomy" id="52694"/>
    <lineage>
        <taxon>Bacteria</taxon>
        <taxon>Bacillati</taxon>
        <taxon>Bacillota</taxon>
        <taxon>Clostridia</taxon>
        <taxon>Eubacteriales</taxon>
        <taxon>Eubacteriaceae</taxon>
        <taxon>Acetobacterium</taxon>
    </lineage>
</organism>